<dbReference type="Pfam" id="PF00149">
    <property type="entry name" value="Metallophos"/>
    <property type="match status" value="1"/>
</dbReference>
<gene>
    <name evidence="2" type="ORF">CSOJ01_10676</name>
</gene>
<evidence type="ECO:0000313" key="3">
    <source>
        <dbReference type="Proteomes" id="UP000652219"/>
    </source>
</evidence>
<organism evidence="2 3">
    <name type="scientific">Colletotrichum sojae</name>
    <dbReference type="NCBI Taxonomy" id="2175907"/>
    <lineage>
        <taxon>Eukaryota</taxon>
        <taxon>Fungi</taxon>
        <taxon>Dikarya</taxon>
        <taxon>Ascomycota</taxon>
        <taxon>Pezizomycotina</taxon>
        <taxon>Sordariomycetes</taxon>
        <taxon>Hypocreomycetidae</taxon>
        <taxon>Glomerellales</taxon>
        <taxon>Glomerellaceae</taxon>
        <taxon>Colletotrichum</taxon>
        <taxon>Colletotrichum orchidearum species complex</taxon>
    </lineage>
</organism>
<protein>
    <submittedName>
        <fullName evidence="2">Calcineurin-like phosphoesterase</fullName>
    </submittedName>
</protein>
<dbReference type="AlphaFoldDB" id="A0A8H6MP41"/>
<name>A0A8H6MP41_9PEZI</name>
<dbReference type="EMBL" id="WIGN01000228">
    <property type="protein sequence ID" value="KAF6803779.1"/>
    <property type="molecule type" value="Genomic_DNA"/>
</dbReference>
<proteinExistence type="predicted"/>
<comment type="caution">
    <text evidence="2">The sequence shown here is derived from an EMBL/GenBank/DDBJ whole genome shotgun (WGS) entry which is preliminary data.</text>
</comment>
<dbReference type="InterPro" id="IPR004843">
    <property type="entry name" value="Calcineurin-like_PHP"/>
</dbReference>
<evidence type="ECO:0000259" key="1">
    <source>
        <dbReference type="Pfam" id="PF00149"/>
    </source>
</evidence>
<dbReference type="GO" id="GO:0016787">
    <property type="term" value="F:hydrolase activity"/>
    <property type="evidence" value="ECO:0007669"/>
    <property type="project" value="InterPro"/>
</dbReference>
<dbReference type="InterPro" id="IPR029052">
    <property type="entry name" value="Metallo-depent_PP-like"/>
</dbReference>
<dbReference type="SUPFAM" id="SSF56300">
    <property type="entry name" value="Metallo-dependent phosphatases"/>
    <property type="match status" value="1"/>
</dbReference>
<accession>A0A8H6MP41</accession>
<dbReference type="PANTHER" id="PTHR37844:SF2">
    <property type="entry name" value="SER_THR PROTEIN PHOSPHATASE SUPERFAMILY (AFU_ORTHOLOGUE AFUA_1G14840)"/>
    <property type="match status" value="1"/>
</dbReference>
<dbReference type="Gene3D" id="3.60.21.10">
    <property type="match status" value="1"/>
</dbReference>
<feature type="domain" description="Calcineurin-like phosphoesterase" evidence="1">
    <location>
        <begin position="1"/>
        <end position="226"/>
    </location>
</feature>
<dbReference type="PANTHER" id="PTHR37844">
    <property type="entry name" value="SER/THR PROTEIN PHOSPHATASE SUPERFAMILY (AFU_ORTHOLOGUE AFUA_1G14840)"/>
    <property type="match status" value="1"/>
</dbReference>
<evidence type="ECO:0000313" key="2">
    <source>
        <dbReference type="EMBL" id="KAF6803779.1"/>
    </source>
</evidence>
<keyword evidence="3" id="KW-1185">Reference proteome</keyword>
<reference evidence="2 3" key="1">
    <citation type="journal article" date="2020" name="Phytopathology">
        <title>Genome Sequence Resources of Colletotrichum truncatum, C. plurivorum, C. musicola, and C. sojae: Four Species Pathogenic to Soybean (Glycine max).</title>
        <authorList>
            <person name="Rogerio F."/>
            <person name="Boufleur T.R."/>
            <person name="Ciampi-Guillardi M."/>
            <person name="Sukno S.A."/>
            <person name="Thon M.R."/>
            <person name="Massola Junior N.S."/>
            <person name="Baroncelli R."/>
        </authorList>
    </citation>
    <scope>NUCLEOTIDE SEQUENCE [LARGE SCALE GENOMIC DNA]</scope>
    <source>
        <strain evidence="2 3">LFN0009</strain>
    </source>
</reference>
<sequence>MSIQIVSDLHLEAPKAYDFFEIVPKAPILALLGDVGNVKPHRAECLAFLTRQLRAFRTVLFVPGNHEAYHSNWPEALAILRDFEHDVRRDASLGDFVLLERTIFRVPDTNTVILGCSLFSRVPPQSREDIGFGLNEFFQTIDWDVDAYNESHERDLSWLNAQVADLERTSDVNIAIFSHWSPTMDRRSIDQQRAASKITCGFATDLSGEECFKSSRVRLWAFGHTHFNCDFLVEREDGAAPLRLVTNQRGYYFSQAIGFDVGKVLEF</sequence>
<dbReference type="Proteomes" id="UP000652219">
    <property type="component" value="Unassembled WGS sequence"/>
</dbReference>